<comment type="caution">
    <text evidence="1">The sequence shown here is derived from an EMBL/GenBank/DDBJ whole genome shotgun (WGS) entry which is preliminary data.</text>
</comment>
<proteinExistence type="predicted"/>
<sequence>MKRFIIVAICMLAWAYYSNRQLEQDMSWENDTELALQRMQDAGYEVTQINATPEKAGGD</sequence>
<keyword evidence="2" id="KW-1185">Reference proteome</keyword>
<name>A0A317C4K1_9GAMM</name>
<gene>
    <name evidence="1" type="ORF">DKT75_18320</name>
</gene>
<protein>
    <submittedName>
        <fullName evidence="1">Uncharacterized protein</fullName>
    </submittedName>
</protein>
<dbReference type="EMBL" id="QGKL01000042">
    <property type="protein sequence ID" value="PWQ93575.1"/>
    <property type="molecule type" value="Genomic_DNA"/>
</dbReference>
<evidence type="ECO:0000313" key="1">
    <source>
        <dbReference type="EMBL" id="PWQ93575.1"/>
    </source>
</evidence>
<dbReference type="RefSeq" id="WP_109825508.1">
    <property type="nucleotide sequence ID" value="NZ_QGKL01000042.1"/>
</dbReference>
<reference evidence="1 2" key="1">
    <citation type="submission" date="2018-05" db="EMBL/GenBank/DDBJ databases">
        <title>Leucothrix arctica sp. nov., isolated from Arctic seawater.</title>
        <authorList>
            <person name="Choi A."/>
            <person name="Baek K."/>
        </authorList>
    </citation>
    <scope>NUCLEOTIDE SEQUENCE [LARGE SCALE GENOMIC DNA]</scope>
    <source>
        <strain evidence="1 2">IMCC9719</strain>
    </source>
</reference>
<evidence type="ECO:0000313" key="2">
    <source>
        <dbReference type="Proteomes" id="UP000245506"/>
    </source>
</evidence>
<dbReference type="Proteomes" id="UP000245506">
    <property type="component" value="Unassembled WGS sequence"/>
</dbReference>
<accession>A0A317C4K1</accession>
<dbReference type="AlphaFoldDB" id="A0A317C4K1"/>
<organism evidence="1 2">
    <name type="scientific">Leucothrix arctica</name>
    <dbReference type="NCBI Taxonomy" id="1481894"/>
    <lineage>
        <taxon>Bacteria</taxon>
        <taxon>Pseudomonadati</taxon>
        <taxon>Pseudomonadota</taxon>
        <taxon>Gammaproteobacteria</taxon>
        <taxon>Thiotrichales</taxon>
        <taxon>Thiotrichaceae</taxon>
        <taxon>Leucothrix</taxon>
    </lineage>
</organism>